<dbReference type="InterPro" id="IPR036461">
    <property type="entry name" value="Urease_betasu_sf"/>
</dbReference>
<keyword evidence="6 11" id="KW-0479">Metal-binding</keyword>
<evidence type="ECO:0000256" key="9">
    <source>
        <dbReference type="ARBA" id="ARBA00030395"/>
    </source>
</evidence>
<dbReference type="NCBIfam" id="TIGR00192">
    <property type="entry name" value="urease_beta"/>
    <property type="match status" value="1"/>
</dbReference>
<dbReference type="GO" id="GO:0035550">
    <property type="term" value="C:urease complex"/>
    <property type="evidence" value="ECO:0007669"/>
    <property type="project" value="InterPro"/>
</dbReference>
<dbReference type="PROSITE" id="PS01120">
    <property type="entry name" value="UREASE_1"/>
    <property type="match status" value="1"/>
</dbReference>
<dbReference type="PROSITE" id="PS51368">
    <property type="entry name" value="UREASE_3"/>
    <property type="match status" value="1"/>
</dbReference>
<dbReference type="FunCoup" id="A0A0C3EKP7">
    <property type="interactions" value="72"/>
</dbReference>
<feature type="region of interest" description="Disordered" evidence="16">
    <location>
        <begin position="237"/>
        <end position="264"/>
    </location>
</feature>
<comment type="cofactor">
    <cofactor evidence="13">
        <name>Ni cation</name>
        <dbReference type="ChEBI" id="CHEBI:25516"/>
    </cofactor>
    <text evidence="13">Binds 2 nickel ions per subunit.</text>
</comment>
<dbReference type="Gene3D" id="2.30.40.10">
    <property type="entry name" value="Urease, subunit C, domain 1"/>
    <property type="match status" value="1"/>
</dbReference>
<dbReference type="SUPFAM" id="SSF51338">
    <property type="entry name" value="Composite domain of metallo-dependent hydrolases"/>
    <property type="match status" value="1"/>
</dbReference>
<dbReference type="InterPro" id="IPR011059">
    <property type="entry name" value="Metal-dep_hydrolase_composite"/>
</dbReference>
<feature type="binding site" evidence="15">
    <location>
        <position position="491"/>
    </location>
    <ligand>
        <name>substrate</name>
    </ligand>
</feature>
<feature type="active site" description="Proton donor" evidence="14 15">
    <location>
        <position position="592"/>
    </location>
</feature>
<dbReference type="EC" id="3.5.1.5" evidence="3 11"/>
<evidence type="ECO:0000256" key="2">
    <source>
        <dbReference type="ARBA" id="ARBA00011643"/>
    </source>
</evidence>
<keyword evidence="7 11" id="KW-0378">Hydrolase</keyword>
<dbReference type="Gene3D" id="3.20.20.140">
    <property type="entry name" value="Metal-dependent hydrolases"/>
    <property type="match status" value="1"/>
</dbReference>
<dbReference type="SUPFAM" id="SSF51556">
    <property type="entry name" value="Metallo-dependent hydrolases"/>
    <property type="match status" value="1"/>
</dbReference>
<dbReference type="CDD" id="cd00390">
    <property type="entry name" value="Urease_gamma"/>
    <property type="match status" value="1"/>
</dbReference>
<evidence type="ECO:0000256" key="7">
    <source>
        <dbReference type="ARBA" id="ARBA00022801"/>
    </source>
</evidence>
<dbReference type="CDD" id="cd00407">
    <property type="entry name" value="Urease_beta"/>
    <property type="match status" value="1"/>
</dbReference>
<evidence type="ECO:0000256" key="5">
    <source>
        <dbReference type="ARBA" id="ARBA00022596"/>
    </source>
</evidence>
<dbReference type="InterPro" id="IPR011612">
    <property type="entry name" value="Urease_alpha_N_dom"/>
</dbReference>
<keyword evidence="8" id="KW-0843">Virulence</keyword>
<dbReference type="InterPro" id="IPR002019">
    <property type="entry name" value="Urease_beta-like"/>
</dbReference>
<dbReference type="PIRSF" id="PIRSF001222">
    <property type="entry name" value="Urease"/>
    <property type="match status" value="1"/>
</dbReference>
<dbReference type="InterPro" id="IPR008221">
    <property type="entry name" value="Urease"/>
</dbReference>
<comment type="PTM">
    <text evidence="12">Carbamylation allows a single lysine to coordinate two nickel ions.</text>
</comment>
<dbReference type="GO" id="GO:0016151">
    <property type="term" value="F:nickel cation binding"/>
    <property type="evidence" value="ECO:0007669"/>
    <property type="project" value="InterPro"/>
</dbReference>
<dbReference type="SUPFAM" id="SSF54111">
    <property type="entry name" value="Urease, gamma-subunit"/>
    <property type="match status" value="1"/>
</dbReference>
<dbReference type="NCBIfam" id="NF009671">
    <property type="entry name" value="PRK13192.1"/>
    <property type="match status" value="1"/>
</dbReference>
<evidence type="ECO:0000313" key="18">
    <source>
        <dbReference type="EMBL" id="KIM68506.1"/>
    </source>
</evidence>
<dbReference type="CDD" id="cd00375">
    <property type="entry name" value="Urease_alpha"/>
    <property type="match status" value="1"/>
</dbReference>
<dbReference type="NCBIfam" id="TIGR00193">
    <property type="entry name" value="urease_gam"/>
    <property type="match status" value="1"/>
</dbReference>
<keyword evidence="5 11" id="KW-0533">Nickel</keyword>
<dbReference type="InParanoid" id="A0A0C3EKP7"/>
<evidence type="ECO:0000313" key="19">
    <source>
        <dbReference type="Proteomes" id="UP000053989"/>
    </source>
</evidence>
<dbReference type="InterPro" id="IPR036463">
    <property type="entry name" value="Urease_gamma_sf"/>
</dbReference>
<evidence type="ECO:0000256" key="6">
    <source>
        <dbReference type="ARBA" id="ARBA00022723"/>
    </source>
</evidence>
<dbReference type="InterPro" id="IPR029754">
    <property type="entry name" value="Urease_Ni-bd"/>
</dbReference>
<organism evidence="18 19">
    <name type="scientific">Scleroderma citrinum Foug A</name>
    <dbReference type="NCBI Taxonomy" id="1036808"/>
    <lineage>
        <taxon>Eukaryota</taxon>
        <taxon>Fungi</taxon>
        <taxon>Dikarya</taxon>
        <taxon>Basidiomycota</taxon>
        <taxon>Agaricomycotina</taxon>
        <taxon>Agaricomycetes</taxon>
        <taxon>Agaricomycetidae</taxon>
        <taxon>Boletales</taxon>
        <taxon>Sclerodermatineae</taxon>
        <taxon>Sclerodermataceae</taxon>
        <taxon>Scleroderma</taxon>
    </lineage>
</organism>
<dbReference type="PANTHER" id="PTHR33569:SF1">
    <property type="entry name" value="UREASE"/>
    <property type="match status" value="1"/>
</dbReference>
<dbReference type="HAMAP" id="MF_01953">
    <property type="entry name" value="Urease_alpha"/>
    <property type="match status" value="1"/>
</dbReference>
<keyword evidence="19" id="KW-1185">Reference proteome</keyword>
<dbReference type="SUPFAM" id="SSF51278">
    <property type="entry name" value="Urease, beta-subunit"/>
    <property type="match status" value="1"/>
</dbReference>
<dbReference type="EMBL" id="KN822009">
    <property type="protein sequence ID" value="KIM68506.1"/>
    <property type="molecule type" value="Genomic_DNA"/>
</dbReference>
<dbReference type="PRINTS" id="PR01752">
    <property type="entry name" value="UREASE"/>
</dbReference>
<dbReference type="STRING" id="1036808.A0A0C3EKP7"/>
<dbReference type="InterPro" id="IPR002026">
    <property type="entry name" value="Urease_gamma/gamma-beta_su"/>
</dbReference>
<dbReference type="Gene3D" id="3.30.280.10">
    <property type="entry name" value="Urease, gamma-like subunit"/>
    <property type="match status" value="1"/>
</dbReference>
<feature type="binding site" evidence="13">
    <location>
        <position position="544"/>
    </location>
    <ligand>
        <name>Ni(2+)</name>
        <dbReference type="ChEBI" id="CHEBI:49786"/>
        <label>2</label>
    </ligand>
</feature>
<dbReference type="OrthoDB" id="1708534at2759"/>
<dbReference type="NCBIfam" id="TIGR01792">
    <property type="entry name" value="urease_alph"/>
    <property type="match status" value="1"/>
</dbReference>
<dbReference type="AlphaFoldDB" id="A0A0C3EKP7"/>
<dbReference type="PANTHER" id="PTHR33569">
    <property type="entry name" value="UREASE"/>
    <property type="match status" value="1"/>
</dbReference>
<comment type="pathway">
    <text evidence="1 11">Nitrogen metabolism; urea degradation; CO(2) and NH(3) from urea (urease route): step 1/1.</text>
</comment>
<name>A0A0C3EKP7_9AGAM</name>
<proteinExistence type="inferred from homology"/>
<dbReference type="NCBIfam" id="NF009686">
    <property type="entry name" value="PRK13207.1"/>
    <property type="match status" value="1"/>
</dbReference>
<dbReference type="Gene3D" id="2.10.150.10">
    <property type="entry name" value="Urease, beta subunit"/>
    <property type="match status" value="1"/>
</dbReference>
<comment type="catalytic activity">
    <reaction evidence="11">
        <text>urea + 2 H2O + H(+) = hydrogencarbonate + 2 NH4(+)</text>
        <dbReference type="Rhea" id="RHEA:20557"/>
        <dbReference type="ChEBI" id="CHEBI:15377"/>
        <dbReference type="ChEBI" id="CHEBI:15378"/>
        <dbReference type="ChEBI" id="CHEBI:16199"/>
        <dbReference type="ChEBI" id="CHEBI:17544"/>
        <dbReference type="ChEBI" id="CHEBI:28938"/>
        <dbReference type="EC" id="3.5.1.5"/>
    </reaction>
</comment>
<evidence type="ECO:0000256" key="11">
    <source>
        <dbReference type="PIRNR" id="PIRNR001222"/>
    </source>
</evidence>
<evidence type="ECO:0000256" key="8">
    <source>
        <dbReference type="ARBA" id="ARBA00023026"/>
    </source>
</evidence>
<feature type="binding site" evidence="13">
    <location>
        <position position="408"/>
    </location>
    <ligand>
        <name>Ni(2+)</name>
        <dbReference type="ChEBI" id="CHEBI:49786"/>
        <label>1</label>
    </ligand>
</feature>
<feature type="binding site" evidence="13">
    <location>
        <position position="518"/>
    </location>
    <ligand>
        <name>Ni(2+)</name>
        <dbReference type="ChEBI" id="CHEBI:49786"/>
        <label>2</label>
    </ligand>
</feature>
<evidence type="ECO:0000256" key="15">
    <source>
        <dbReference type="PROSITE-ProRule" id="PRU00700"/>
    </source>
</evidence>
<dbReference type="InterPro" id="IPR050069">
    <property type="entry name" value="Urease_subunit"/>
</dbReference>
<dbReference type="UniPathway" id="UPA00258">
    <property type="reaction ID" value="UER00370"/>
</dbReference>
<dbReference type="Pfam" id="PF00699">
    <property type="entry name" value="Urease_beta"/>
    <property type="match status" value="1"/>
</dbReference>
<dbReference type="InterPro" id="IPR005848">
    <property type="entry name" value="Urease_asu"/>
</dbReference>
<reference evidence="18 19" key="1">
    <citation type="submission" date="2014-04" db="EMBL/GenBank/DDBJ databases">
        <authorList>
            <consortium name="DOE Joint Genome Institute"/>
            <person name="Kuo A."/>
            <person name="Kohler A."/>
            <person name="Nagy L.G."/>
            <person name="Floudas D."/>
            <person name="Copeland A."/>
            <person name="Barry K.W."/>
            <person name="Cichocki N."/>
            <person name="Veneault-Fourrey C."/>
            <person name="LaButti K."/>
            <person name="Lindquist E.A."/>
            <person name="Lipzen A."/>
            <person name="Lundell T."/>
            <person name="Morin E."/>
            <person name="Murat C."/>
            <person name="Sun H."/>
            <person name="Tunlid A."/>
            <person name="Henrissat B."/>
            <person name="Grigoriev I.V."/>
            <person name="Hibbett D.S."/>
            <person name="Martin F."/>
            <person name="Nordberg H.P."/>
            <person name="Cantor M.N."/>
            <person name="Hua S.X."/>
        </authorList>
    </citation>
    <scope>NUCLEOTIDE SEQUENCE [LARGE SCALE GENOMIC DNA]</scope>
    <source>
        <strain evidence="18 19">Foug A</strain>
    </source>
</reference>
<evidence type="ECO:0000256" key="13">
    <source>
        <dbReference type="PIRSR" id="PIRSR001222-51"/>
    </source>
</evidence>
<protein>
    <recommendedName>
        <fullName evidence="4 11">Urease</fullName>
        <ecNumber evidence="3 11">3.5.1.5</ecNumber>
    </recommendedName>
    <alternativeName>
        <fullName evidence="9 11">Urea amidohydrolase</fullName>
    </alternativeName>
</protein>
<feature type="binding site" description="via carbamate group" evidence="13">
    <location>
        <position position="489"/>
    </location>
    <ligand>
        <name>Ni(2+)</name>
        <dbReference type="ChEBI" id="CHEBI:49786"/>
        <label>2</label>
    </ligand>
</feature>
<gene>
    <name evidence="18" type="ORF">SCLCIDRAFT_1209328</name>
</gene>
<feature type="binding site" evidence="13">
    <location>
        <position position="406"/>
    </location>
    <ligand>
        <name>Ni(2+)</name>
        <dbReference type="ChEBI" id="CHEBI:49786"/>
        <label>1</label>
    </ligand>
</feature>
<evidence type="ECO:0000256" key="12">
    <source>
        <dbReference type="PIRSR" id="PIRSR001222-50"/>
    </source>
</evidence>
<dbReference type="MEROPS" id="M38.982"/>
<comment type="subunit">
    <text evidence="2">Homohexamer.</text>
</comment>
<evidence type="ECO:0000256" key="3">
    <source>
        <dbReference type="ARBA" id="ARBA00012934"/>
    </source>
</evidence>
<dbReference type="Pfam" id="PF01979">
    <property type="entry name" value="Amidohydro_1"/>
    <property type="match status" value="1"/>
</dbReference>
<evidence type="ECO:0000256" key="14">
    <source>
        <dbReference type="PIRSR" id="PIRSR611612-52"/>
    </source>
</evidence>
<sequence length="841" mass="90680">MYILPREQDKLLLHQAGFLAQKRLARGLQLNINEATALIASQLQERIRDGRHTVAELMQHGKSILGRRHVLPSVPARLQQIQVEGTFNDGVFLVTVHDPICTDDGDIWAALYGSFLPIPSPHLFPLVNTLNLPGAIIAKKERIVINRGCERIKLKVTNNGDRPIQVGSHYHFVETNKALAFDRVKAIYKRLDIPAGTAVRFEPGDTKSVTLCSIGGKKCPKGGNCCTALVEQELKKSGTGTVDPENMRGFAHVPEPDAPIVTDDSDLGREEYISMYGPTVGDRVRLGDTSLWVTIERDSAIYGDEVKFGGGKTIRDGMGQATGWSSKDCKDCKGALDLVITNAVIVDWTGIYKADIGVRDGIIVGIGKAGNPDDMDCVDSCLVIGSSTEVIAGEKLIVTAGAIDAHVHYICPQLVTEALAVGTTTMIGGGTGPSTGTNATTCTSSPFYIQHMLAATDGLPMNFAFTGKGNDSETAAMKEVIEAGAAGLKLHEDWGSTPAAISKCLDVADMYDVQVNIHTDTLNESGFVESTIEAFGGRTIHTYHTEGAGGGHAPDIIVVCGIERVLPSSTNPTRPYATNTLDEHHDMLMVCHHLDKNIPEDLAFADSRIRAETIAAEDVLHDTGAISMISSDSQAMGRVGEVVARTWRTASKMRTCRGPLEDLGDSPECDNGRVKRYIAKYTINPAIAHGISKYVGSVEVGKLADLVLWKPENFGAKPEMVLKCGVIVWAHMGDANASIPTVQPAYGRPMWGSLPGSAARNSYAFVSKHAFDKNIAALYGLSKNTAPVTGCRSVTKKDMKWNDALPEMSVDPESYEVRADGVLADVEPAREVPLAREYNFF</sequence>
<dbReference type="InterPro" id="IPR006680">
    <property type="entry name" value="Amidohydro-rel"/>
</dbReference>
<reference evidence="19" key="2">
    <citation type="submission" date="2015-01" db="EMBL/GenBank/DDBJ databases">
        <title>Evolutionary Origins and Diversification of the Mycorrhizal Mutualists.</title>
        <authorList>
            <consortium name="DOE Joint Genome Institute"/>
            <consortium name="Mycorrhizal Genomics Consortium"/>
            <person name="Kohler A."/>
            <person name="Kuo A."/>
            <person name="Nagy L.G."/>
            <person name="Floudas D."/>
            <person name="Copeland A."/>
            <person name="Barry K.W."/>
            <person name="Cichocki N."/>
            <person name="Veneault-Fourrey C."/>
            <person name="LaButti K."/>
            <person name="Lindquist E.A."/>
            <person name="Lipzen A."/>
            <person name="Lundell T."/>
            <person name="Morin E."/>
            <person name="Murat C."/>
            <person name="Riley R."/>
            <person name="Ohm R."/>
            <person name="Sun H."/>
            <person name="Tunlid A."/>
            <person name="Henrissat B."/>
            <person name="Grigoriev I.V."/>
            <person name="Hibbett D.S."/>
            <person name="Martin F."/>
        </authorList>
    </citation>
    <scope>NUCLEOTIDE SEQUENCE [LARGE SCALE GENOMIC DNA]</scope>
    <source>
        <strain evidence="19">Foug A</strain>
    </source>
</reference>
<evidence type="ECO:0000256" key="4">
    <source>
        <dbReference type="ARBA" id="ARBA00013883"/>
    </source>
</evidence>
<dbReference type="FunFam" id="3.30.280.10:FF:000001">
    <property type="entry name" value="Urease subunit alpha"/>
    <property type="match status" value="1"/>
</dbReference>
<dbReference type="GO" id="GO:0009039">
    <property type="term" value="F:urease activity"/>
    <property type="evidence" value="ECO:0007669"/>
    <property type="project" value="UniProtKB-EC"/>
</dbReference>
<dbReference type="InterPro" id="IPR017950">
    <property type="entry name" value="Urease_AS"/>
</dbReference>
<dbReference type="Pfam" id="PF00547">
    <property type="entry name" value="Urease_gamma"/>
    <property type="match status" value="1"/>
</dbReference>
<dbReference type="InterPro" id="IPR032466">
    <property type="entry name" value="Metal_Hydrolase"/>
</dbReference>
<feature type="binding site" description="via carbamate group" evidence="13">
    <location>
        <position position="489"/>
    </location>
    <ligand>
        <name>Ni(2+)</name>
        <dbReference type="ChEBI" id="CHEBI:49786"/>
        <label>1</label>
    </ligand>
</feature>
<accession>A0A0C3EKP7</accession>
<dbReference type="Pfam" id="PF00449">
    <property type="entry name" value="Urease_alpha"/>
    <property type="match status" value="1"/>
</dbReference>
<feature type="binding site" evidence="13">
    <location>
        <position position="632"/>
    </location>
    <ligand>
        <name>Ni(2+)</name>
        <dbReference type="ChEBI" id="CHEBI:49786"/>
        <label>1</label>
    </ligand>
</feature>
<evidence type="ECO:0000256" key="1">
    <source>
        <dbReference type="ARBA" id="ARBA00004897"/>
    </source>
</evidence>
<evidence type="ECO:0000259" key="17">
    <source>
        <dbReference type="PROSITE" id="PS51368"/>
    </source>
</evidence>
<evidence type="ECO:0000256" key="10">
    <source>
        <dbReference type="ARBA" id="ARBA00056221"/>
    </source>
</evidence>
<dbReference type="InterPro" id="IPR017951">
    <property type="entry name" value="Urease_asu_c"/>
</dbReference>
<feature type="domain" description="Urease" evidence="17">
    <location>
        <begin position="401"/>
        <end position="841"/>
    </location>
</feature>
<dbReference type="Proteomes" id="UP000053989">
    <property type="component" value="Unassembled WGS sequence"/>
</dbReference>
<dbReference type="PROSITE" id="PS00145">
    <property type="entry name" value="UREASE_2"/>
    <property type="match status" value="1"/>
</dbReference>
<dbReference type="HOGENOM" id="CLU_000980_0_1_1"/>
<feature type="modified residue" description="N6-carboxylysine" evidence="12">
    <location>
        <position position="489"/>
    </location>
</feature>
<dbReference type="GO" id="GO:0043419">
    <property type="term" value="P:urea catabolic process"/>
    <property type="evidence" value="ECO:0007669"/>
    <property type="project" value="UniProtKB-UniPathway"/>
</dbReference>
<evidence type="ECO:0000256" key="16">
    <source>
        <dbReference type="SAM" id="MobiDB-lite"/>
    </source>
</evidence>
<comment type="function">
    <text evidence="10">Plays a nutritional role via nitrogen acquisition in the environment. Contributes to the central nervous system invasion by enhancing yeast sequestration within microcapillary beds (such as within the brain) during hematogenous spread, thereby facilitating blood-to-brain invasion by C.neoformans. Affects fitness within the mammalian phagosome, promoting non-lytic exocytosis while delaying intracellular replication and thus reducing phagolysosomal membrane damage, events that could facilitate cryptococcal dissemination when transported inside macrophages. Urease activity is also associated with the regulation of key intracellular metabolic pathways, including melanin biosynthesis, polyamine biosynthesis, as well as intracellular levels of proline and reactive oxygen species.</text>
</comment>